<reference evidence="1" key="1">
    <citation type="submission" date="2014-09" db="EMBL/GenBank/DDBJ databases">
        <authorList>
            <person name="Magalhaes I.L.F."/>
            <person name="Oliveira U."/>
            <person name="Santos F.R."/>
            <person name="Vidigal T.H.D.A."/>
            <person name="Brescovit A.D."/>
            <person name="Santos A.J."/>
        </authorList>
    </citation>
    <scope>NUCLEOTIDE SEQUENCE</scope>
    <source>
        <tissue evidence="1">Shoot tissue taken approximately 20 cm above the soil surface</tissue>
    </source>
</reference>
<evidence type="ECO:0000313" key="1">
    <source>
        <dbReference type="EMBL" id="JAD53358.1"/>
    </source>
</evidence>
<name>A0A0A9ATZ8_ARUDO</name>
<organism evidence="1">
    <name type="scientific">Arundo donax</name>
    <name type="common">Giant reed</name>
    <name type="synonym">Donax arundinaceus</name>
    <dbReference type="NCBI Taxonomy" id="35708"/>
    <lineage>
        <taxon>Eukaryota</taxon>
        <taxon>Viridiplantae</taxon>
        <taxon>Streptophyta</taxon>
        <taxon>Embryophyta</taxon>
        <taxon>Tracheophyta</taxon>
        <taxon>Spermatophyta</taxon>
        <taxon>Magnoliopsida</taxon>
        <taxon>Liliopsida</taxon>
        <taxon>Poales</taxon>
        <taxon>Poaceae</taxon>
        <taxon>PACMAD clade</taxon>
        <taxon>Arundinoideae</taxon>
        <taxon>Arundineae</taxon>
        <taxon>Arundo</taxon>
    </lineage>
</organism>
<accession>A0A0A9ATZ8</accession>
<sequence>METNFTATFLYHFSTVRCLN</sequence>
<dbReference type="EMBL" id="GBRH01244537">
    <property type="protein sequence ID" value="JAD53358.1"/>
    <property type="molecule type" value="Transcribed_RNA"/>
</dbReference>
<reference evidence="1" key="2">
    <citation type="journal article" date="2015" name="Data Brief">
        <title>Shoot transcriptome of the giant reed, Arundo donax.</title>
        <authorList>
            <person name="Barrero R.A."/>
            <person name="Guerrero F.D."/>
            <person name="Moolhuijzen P."/>
            <person name="Goolsby J.A."/>
            <person name="Tidwell J."/>
            <person name="Bellgard S.E."/>
            <person name="Bellgard M.I."/>
        </authorList>
    </citation>
    <scope>NUCLEOTIDE SEQUENCE</scope>
    <source>
        <tissue evidence="1">Shoot tissue taken approximately 20 cm above the soil surface</tissue>
    </source>
</reference>
<protein>
    <submittedName>
        <fullName evidence="1">Uncharacterized protein</fullName>
    </submittedName>
</protein>
<proteinExistence type="predicted"/>
<dbReference type="AlphaFoldDB" id="A0A0A9ATZ8"/>